<dbReference type="Proteomes" id="UP000568106">
    <property type="component" value="Unassembled WGS sequence"/>
</dbReference>
<reference evidence="1" key="1">
    <citation type="submission" date="2020-08" db="EMBL/GenBank/DDBJ databases">
        <title>Genomic Encyclopedia of Type Strains, Phase IV (KMG-V): Genome sequencing to study the core and pangenomes of soil and plant-associated prokaryotes.</title>
        <authorList>
            <person name="Whitman W."/>
        </authorList>
    </citation>
    <scope>NUCLEOTIDE SEQUENCE [LARGE SCALE GENOMIC DNA]</scope>
    <source>
        <strain evidence="1">M8UP27</strain>
    </source>
</reference>
<protein>
    <submittedName>
        <fullName evidence="1">Uncharacterized protein</fullName>
    </submittedName>
</protein>
<gene>
    <name evidence="1" type="ORF">HDF09_004019</name>
</gene>
<organism evidence="1 2">
    <name type="scientific">Tunturiibacter empetritectus</name>
    <dbReference type="NCBI Taxonomy" id="3069691"/>
    <lineage>
        <taxon>Bacteria</taxon>
        <taxon>Pseudomonadati</taxon>
        <taxon>Acidobacteriota</taxon>
        <taxon>Terriglobia</taxon>
        <taxon>Terriglobales</taxon>
        <taxon>Acidobacteriaceae</taxon>
        <taxon>Tunturiibacter</taxon>
    </lineage>
</organism>
<accession>A0A7W8INB5</accession>
<comment type="caution">
    <text evidence="1">The sequence shown here is derived from an EMBL/GenBank/DDBJ whole genome shotgun (WGS) entry which is preliminary data.</text>
</comment>
<dbReference type="EMBL" id="JACHDY010000007">
    <property type="protein sequence ID" value="MBB5319313.1"/>
    <property type="molecule type" value="Genomic_DNA"/>
</dbReference>
<name>A0A7W8INB5_9BACT</name>
<evidence type="ECO:0000313" key="1">
    <source>
        <dbReference type="EMBL" id="MBB5319313.1"/>
    </source>
</evidence>
<dbReference type="AlphaFoldDB" id="A0A7W8INB5"/>
<keyword evidence="2" id="KW-1185">Reference proteome</keyword>
<proteinExistence type="predicted"/>
<evidence type="ECO:0000313" key="2">
    <source>
        <dbReference type="Proteomes" id="UP000568106"/>
    </source>
</evidence>
<sequence length="180" mass="20409">MIDLPLDCDCGVALILVREVIAKISEGELDGRPSPPVIYLWHLRLESIIRLSDLNLAGYRDEVIWIPIVPENQLFIRSHADVDLKSGRSKGQSTLAGLQCVLRQLEGRPMMGNNLQRRRLYRPRFWTTLEERNDRPDRLDETGPFSAISHAEEPPVSLPVAFMQKVCPETRTTVPDSHCG</sequence>